<dbReference type="InterPro" id="IPR021255">
    <property type="entry name" value="DUF2807"/>
</dbReference>
<sequence>MPSYPETLFEKGKPHFICDIPPIYAILLHSRNINLPDSQIFLRISNLKILYIWMNISKPFNMKKLVYLVLALSISVNVLAQRANTKKLEKFTEVKAYDRIVVDLVKSNENKLVITGDDQDEVDISNKNGLLKIKMEFDNFMDGGEAKATLYYTETLVLLDANENAKITSDETLTGNRVEIKTQEGGHIDLKIDVADLYTKSVSGGEVSLTGQAKTQEVMVNTGGQVYNKALDTDETIVTVNAGGRADVKASEKVQAKVRAGGSIYIYGNPKDVERNKVFGGKIKVMD</sequence>
<accession>A0A3B0CEZ2</accession>
<gene>
    <name evidence="2" type="ORF">D7Z94_06235</name>
</gene>
<comment type="caution">
    <text evidence="2">The sequence shown here is derived from an EMBL/GenBank/DDBJ whole genome shotgun (WGS) entry which is preliminary data.</text>
</comment>
<protein>
    <submittedName>
        <fullName evidence="2">DUF2807 domain-containing protein</fullName>
    </submittedName>
</protein>
<feature type="domain" description="Putative auto-transporter adhesin head GIN" evidence="1">
    <location>
        <begin position="90"/>
        <end position="270"/>
    </location>
</feature>
<proteinExistence type="predicted"/>
<dbReference type="AlphaFoldDB" id="A0A3B0CEZ2"/>
<reference evidence="2 3" key="1">
    <citation type="submission" date="2018-10" db="EMBL/GenBank/DDBJ databases">
        <title>Ulvibacterium marinum gen. nov., sp. nov., a novel marine bacterium of the family Flavobacteriaceae, isolated from a culture of the green alga Ulva prolifera.</title>
        <authorList>
            <person name="Zhang Z."/>
        </authorList>
    </citation>
    <scope>NUCLEOTIDE SEQUENCE [LARGE SCALE GENOMIC DNA]</scope>
    <source>
        <strain evidence="2 3">CCMM003</strain>
    </source>
</reference>
<dbReference type="Proteomes" id="UP000276603">
    <property type="component" value="Unassembled WGS sequence"/>
</dbReference>
<evidence type="ECO:0000313" key="3">
    <source>
        <dbReference type="Proteomes" id="UP000276603"/>
    </source>
</evidence>
<keyword evidence="3" id="KW-1185">Reference proteome</keyword>
<dbReference type="Gene3D" id="2.160.20.120">
    <property type="match status" value="1"/>
</dbReference>
<evidence type="ECO:0000313" key="2">
    <source>
        <dbReference type="EMBL" id="RKN83418.1"/>
    </source>
</evidence>
<evidence type="ECO:0000259" key="1">
    <source>
        <dbReference type="Pfam" id="PF10988"/>
    </source>
</evidence>
<dbReference type="Pfam" id="PF10988">
    <property type="entry name" value="DUF2807"/>
    <property type="match status" value="1"/>
</dbReference>
<dbReference type="EMBL" id="RBCJ01000001">
    <property type="protein sequence ID" value="RKN83418.1"/>
    <property type="molecule type" value="Genomic_DNA"/>
</dbReference>
<name>A0A3B0CEZ2_9FLAO</name>
<organism evidence="2 3">
    <name type="scientific">Ulvibacterium marinum</name>
    <dbReference type="NCBI Taxonomy" id="2419782"/>
    <lineage>
        <taxon>Bacteria</taxon>
        <taxon>Pseudomonadati</taxon>
        <taxon>Bacteroidota</taxon>
        <taxon>Flavobacteriia</taxon>
        <taxon>Flavobacteriales</taxon>
        <taxon>Flavobacteriaceae</taxon>
        <taxon>Ulvibacterium</taxon>
    </lineage>
</organism>